<organism evidence="1 2">
    <name type="scientific">Candidatus Ornithobacterium hominis</name>
    <dbReference type="NCBI Taxonomy" id="2497989"/>
    <lineage>
        <taxon>Bacteria</taxon>
        <taxon>Pseudomonadati</taxon>
        <taxon>Bacteroidota</taxon>
        <taxon>Flavobacteriia</taxon>
        <taxon>Flavobacteriales</taxon>
        <taxon>Weeksellaceae</taxon>
        <taxon>Ornithobacterium</taxon>
    </lineage>
</organism>
<dbReference type="InterPro" id="IPR024185">
    <property type="entry name" value="FTHF_cligase-like_sf"/>
</dbReference>
<reference evidence="1 2" key="1">
    <citation type="submission" date="2018-09" db="EMBL/GenBank/DDBJ databases">
        <authorList>
            <consortium name="Pathogen Informatics"/>
        </authorList>
    </citation>
    <scope>NUCLEOTIDE SEQUENCE [LARGE SCALE GENOMIC DNA]</scope>
    <source>
        <strain evidence="1 2">OH-22767</strain>
    </source>
</reference>
<keyword evidence="2" id="KW-1185">Reference proteome</keyword>
<dbReference type="Proteomes" id="UP000262142">
    <property type="component" value="Unassembled WGS sequence"/>
</dbReference>
<evidence type="ECO:0000313" key="1">
    <source>
        <dbReference type="EMBL" id="SZD72341.1"/>
    </source>
</evidence>
<proteinExistence type="predicted"/>
<dbReference type="OrthoDB" id="1425114at2"/>
<dbReference type="Gene3D" id="3.40.50.10420">
    <property type="entry name" value="NagB/RpiA/CoA transferase-like"/>
    <property type="match status" value="1"/>
</dbReference>
<name>A0A383TZL2_9FLAO</name>
<sequence>MANFWDKLKSLLQPPSQEIPDEEIDISYPKKIPLDEQFADYFNKGGGHFFYCENKKEAQVYLQEILKNTNISRLICYDRKLQGMLTAIHANFIDYPSATADANFIKCEGLIAYNGSVMISSNHTGGRKIKELCDAFIIYATPQQIKKNLTEAMQIINRKNSGDFHPSITTIGGIDANELNEIPSAQEIYLLLVENG</sequence>
<accession>A0A383TZL2</accession>
<evidence type="ECO:0008006" key="3">
    <source>
        <dbReference type="Google" id="ProtNLM"/>
    </source>
</evidence>
<protein>
    <recommendedName>
        <fullName evidence="3">LUD domain-containing protein</fullName>
    </recommendedName>
</protein>
<dbReference type="InterPro" id="IPR037171">
    <property type="entry name" value="NagB/RpiA_transferase-like"/>
</dbReference>
<dbReference type="AlphaFoldDB" id="A0A383TZL2"/>
<dbReference type="EMBL" id="UNSC01000003">
    <property type="protein sequence ID" value="SZD72341.1"/>
    <property type="molecule type" value="Genomic_DNA"/>
</dbReference>
<evidence type="ECO:0000313" key="2">
    <source>
        <dbReference type="Proteomes" id="UP000262142"/>
    </source>
</evidence>
<dbReference type="RefSeq" id="WP_119057712.1">
    <property type="nucleotide sequence ID" value="NZ_OX579588.1"/>
</dbReference>
<gene>
    <name evidence="1" type="ORF">SAMEA104719789_00783</name>
</gene>
<dbReference type="SUPFAM" id="SSF100950">
    <property type="entry name" value="NagB/RpiA/CoA transferase-like"/>
    <property type="match status" value="1"/>
</dbReference>